<dbReference type="Gene3D" id="2.10.60.10">
    <property type="entry name" value="CD59"/>
    <property type="match status" value="1"/>
</dbReference>
<reference evidence="8" key="1">
    <citation type="submission" date="2025-08" db="UniProtKB">
        <authorList>
            <consortium name="Ensembl"/>
        </authorList>
    </citation>
    <scope>IDENTIFICATION</scope>
</reference>
<dbReference type="PANTHER" id="PTHR16983:SF16">
    <property type="entry name" value="UPAR_LY6 DOMAIN-CONTAINING PROTEIN"/>
    <property type="match status" value="1"/>
</dbReference>
<evidence type="ECO:0000256" key="1">
    <source>
        <dbReference type="ARBA" id="ARBA00004236"/>
    </source>
</evidence>
<keyword evidence="9" id="KW-1185">Reference proteome</keyword>
<dbReference type="InterPro" id="IPR045860">
    <property type="entry name" value="Snake_toxin-like_sf"/>
</dbReference>
<feature type="domain" description="UPAR/Ly6" evidence="7">
    <location>
        <begin position="21"/>
        <end position="109"/>
    </location>
</feature>
<dbReference type="PANTHER" id="PTHR16983">
    <property type="entry name" value="UPAR/LY6 DOMAIN-CONTAINING PROTEIN"/>
    <property type="match status" value="1"/>
</dbReference>
<evidence type="ECO:0000256" key="6">
    <source>
        <dbReference type="SAM" id="SignalP"/>
    </source>
</evidence>
<feature type="signal peptide" evidence="6">
    <location>
        <begin position="1"/>
        <end position="20"/>
    </location>
</feature>
<evidence type="ECO:0000256" key="5">
    <source>
        <dbReference type="ARBA" id="ARBA00023180"/>
    </source>
</evidence>
<dbReference type="GO" id="GO:0030154">
    <property type="term" value="P:cell differentiation"/>
    <property type="evidence" value="ECO:0007669"/>
    <property type="project" value="UniProtKB-ARBA"/>
</dbReference>
<dbReference type="SUPFAM" id="SSF57302">
    <property type="entry name" value="Snake toxin-like"/>
    <property type="match status" value="1"/>
</dbReference>
<keyword evidence="2" id="KW-1003">Cell membrane</keyword>
<evidence type="ECO:0000313" key="9">
    <source>
        <dbReference type="Proteomes" id="UP000694541"/>
    </source>
</evidence>
<dbReference type="Pfam" id="PF00087">
    <property type="entry name" value="Toxin_TOLIP"/>
    <property type="match status" value="1"/>
</dbReference>
<dbReference type="InterPro" id="IPR051110">
    <property type="entry name" value="Ly-6/neurotoxin-like_GPI-ap"/>
</dbReference>
<reference evidence="8" key="2">
    <citation type="submission" date="2025-09" db="UniProtKB">
        <authorList>
            <consortium name="Ensembl"/>
        </authorList>
    </citation>
    <scope>IDENTIFICATION</scope>
</reference>
<dbReference type="FunFam" id="2.10.60.10:FF:000003">
    <property type="entry name" value="lymphocyte antigen 6E isoform X1"/>
    <property type="match status" value="1"/>
</dbReference>
<dbReference type="InterPro" id="IPR016054">
    <property type="entry name" value="LY6_UPA_recep-like"/>
</dbReference>
<dbReference type="Ensembl" id="ENSANIT00000013687.1">
    <property type="protein sequence ID" value="ENSANIP00000013214.1"/>
    <property type="gene ID" value="ENSANIG00000008976.1"/>
</dbReference>
<sequence length="128" mass="14206">MKMFLSLLLLAIACMEFAQTLRCYTCHEPTAVEKCMTIQKCVKNETMCKTTMYSLEEVYPFTGVSTVTKMCSSICIPSDVDGIGMTRPVSCCYSDLCNFDDGAASLRISFVPVGMLASSLCILFWTRL</sequence>
<organism evidence="8 9">
    <name type="scientific">Accipiter nisus</name>
    <name type="common">Eurasian sparrowhawk</name>
    <dbReference type="NCBI Taxonomy" id="211598"/>
    <lineage>
        <taxon>Eukaryota</taxon>
        <taxon>Metazoa</taxon>
        <taxon>Chordata</taxon>
        <taxon>Craniata</taxon>
        <taxon>Vertebrata</taxon>
        <taxon>Euteleostomi</taxon>
        <taxon>Archelosauria</taxon>
        <taxon>Archosauria</taxon>
        <taxon>Dinosauria</taxon>
        <taxon>Saurischia</taxon>
        <taxon>Theropoda</taxon>
        <taxon>Coelurosauria</taxon>
        <taxon>Aves</taxon>
        <taxon>Neognathae</taxon>
        <taxon>Neoaves</taxon>
        <taxon>Telluraves</taxon>
        <taxon>Accipitrimorphae</taxon>
        <taxon>Accipitriformes</taxon>
        <taxon>Accipitridae</taxon>
        <taxon>Accipitrinae</taxon>
        <taxon>Accipiter</taxon>
    </lineage>
</organism>
<evidence type="ECO:0000256" key="3">
    <source>
        <dbReference type="ARBA" id="ARBA00022729"/>
    </source>
</evidence>
<protein>
    <recommendedName>
        <fullName evidence="7">UPAR/Ly6 domain-containing protein</fullName>
    </recommendedName>
</protein>
<evidence type="ECO:0000259" key="7">
    <source>
        <dbReference type="SMART" id="SM00134"/>
    </source>
</evidence>
<accession>A0A8B9RV96</accession>
<evidence type="ECO:0000256" key="2">
    <source>
        <dbReference type="ARBA" id="ARBA00022475"/>
    </source>
</evidence>
<dbReference type="AlphaFoldDB" id="A0A8B9RV96"/>
<dbReference type="GO" id="GO:0005886">
    <property type="term" value="C:plasma membrane"/>
    <property type="evidence" value="ECO:0007669"/>
    <property type="project" value="UniProtKB-SubCell"/>
</dbReference>
<dbReference type="Proteomes" id="UP000694541">
    <property type="component" value="Unplaced"/>
</dbReference>
<dbReference type="InterPro" id="IPR035076">
    <property type="entry name" value="Toxin/TOLIP"/>
</dbReference>
<proteinExistence type="predicted"/>
<keyword evidence="3 6" id="KW-0732">Signal</keyword>
<feature type="chain" id="PRO_5033995520" description="UPAR/Ly6 domain-containing protein" evidence="6">
    <location>
        <begin position="21"/>
        <end position="128"/>
    </location>
</feature>
<comment type="subcellular location">
    <subcellularLocation>
        <location evidence="1">Cell membrane</location>
    </subcellularLocation>
</comment>
<keyword evidence="4" id="KW-0472">Membrane</keyword>
<evidence type="ECO:0000313" key="8">
    <source>
        <dbReference type="Ensembl" id="ENSANIP00000013214.1"/>
    </source>
</evidence>
<keyword evidence="5" id="KW-0325">Glycoprotein</keyword>
<evidence type="ECO:0000256" key="4">
    <source>
        <dbReference type="ARBA" id="ARBA00023136"/>
    </source>
</evidence>
<name>A0A8B9RV96_9AVES</name>
<dbReference type="SMART" id="SM00134">
    <property type="entry name" value="LU"/>
    <property type="match status" value="1"/>
</dbReference>